<dbReference type="EMBL" id="MU795836">
    <property type="protein sequence ID" value="KAJ3804722.1"/>
    <property type="molecule type" value="Genomic_DNA"/>
</dbReference>
<protein>
    <submittedName>
        <fullName evidence="1">Uncharacterized protein</fullName>
    </submittedName>
</protein>
<evidence type="ECO:0000313" key="1">
    <source>
        <dbReference type="EMBL" id="KAJ3804722.1"/>
    </source>
</evidence>
<keyword evidence="2" id="KW-1185">Reference proteome</keyword>
<reference evidence="1" key="1">
    <citation type="submission" date="2022-09" db="EMBL/GenBank/DDBJ databases">
        <title>A Global Phylogenomic Analysis of the Shiitake Genus Lentinula.</title>
        <authorList>
            <consortium name="DOE Joint Genome Institute"/>
            <person name="Sierra-Patev S."/>
            <person name="Min B."/>
            <person name="Naranjo-Ortiz M."/>
            <person name="Looney B."/>
            <person name="Konkel Z."/>
            <person name="Slot J.C."/>
            <person name="Sakamoto Y."/>
            <person name="Steenwyk J.L."/>
            <person name="Rokas A."/>
            <person name="Carro J."/>
            <person name="Camarero S."/>
            <person name="Ferreira P."/>
            <person name="Molpeceres G."/>
            <person name="Ruiz-Duenas F.J."/>
            <person name="Serrano A."/>
            <person name="Henrissat B."/>
            <person name="Drula E."/>
            <person name="Hughes K.W."/>
            <person name="Mata J.L."/>
            <person name="Ishikawa N.K."/>
            <person name="Vargas-Isla R."/>
            <person name="Ushijima S."/>
            <person name="Smith C.A."/>
            <person name="Ahrendt S."/>
            <person name="Andreopoulos W."/>
            <person name="He G."/>
            <person name="Labutti K."/>
            <person name="Lipzen A."/>
            <person name="Ng V."/>
            <person name="Riley R."/>
            <person name="Sandor L."/>
            <person name="Barry K."/>
            <person name="Martinez A.T."/>
            <person name="Xiao Y."/>
            <person name="Gibbons J.G."/>
            <person name="Terashima K."/>
            <person name="Grigoriev I.V."/>
            <person name="Hibbett D.S."/>
        </authorList>
    </citation>
    <scope>NUCLEOTIDE SEQUENCE</scope>
    <source>
        <strain evidence="1">TMI1499</strain>
    </source>
</reference>
<gene>
    <name evidence="1" type="ORF">F5876DRAFT_82694</name>
</gene>
<name>A0ACC1TJ61_9AGAR</name>
<sequence>MAFDWSTVAGPSHIPLTPPSQEQTLSQIIGDVPFPSTSHGGPPSFPPLARPSSSSAIPSTPFCNHGSRRLDRSPRTPATRESITKHARISVSTSPPSQHIQNLPVGSVFDDTNEHTTYQHRRRHISNSPTRPSPHLTPGLSTIFHNLNMESDNDDDPIPLQTTPLFPSHHPPSRQINGWSILDIDERFLIYVVVKHIQTGLAKGGAPKIDTGYQNNSSAEITKVVITVLQLNVPNRVTHETEMDQLRAAASDGNEPVVLTMPIIRGTPINKYSGLQIAIEAFPTLFPTGRADFAVSRDINVTMSEWAAHLL</sequence>
<organism evidence="1 2">
    <name type="scientific">Lentinula aff. lateritia</name>
    <dbReference type="NCBI Taxonomy" id="2804960"/>
    <lineage>
        <taxon>Eukaryota</taxon>
        <taxon>Fungi</taxon>
        <taxon>Dikarya</taxon>
        <taxon>Basidiomycota</taxon>
        <taxon>Agaricomycotina</taxon>
        <taxon>Agaricomycetes</taxon>
        <taxon>Agaricomycetidae</taxon>
        <taxon>Agaricales</taxon>
        <taxon>Marasmiineae</taxon>
        <taxon>Omphalotaceae</taxon>
        <taxon>Lentinula</taxon>
    </lineage>
</organism>
<evidence type="ECO:0000313" key="2">
    <source>
        <dbReference type="Proteomes" id="UP001163835"/>
    </source>
</evidence>
<comment type="caution">
    <text evidence="1">The sequence shown here is derived from an EMBL/GenBank/DDBJ whole genome shotgun (WGS) entry which is preliminary data.</text>
</comment>
<accession>A0ACC1TJ61</accession>
<proteinExistence type="predicted"/>
<dbReference type="Proteomes" id="UP001163835">
    <property type="component" value="Unassembled WGS sequence"/>
</dbReference>